<feature type="compositionally biased region" description="Low complexity" evidence="2">
    <location>
        <begin position="317"/>
        <end position="339"/>
    </location>
</feature>
<feature type="compositionally biased region" description="Low complexity" evidence="2">
    <location>
        <begin position="226"/>
        <end position="238"/>
    </location>
</feature>
<keyword evidence="4" id="KW-1185">Reference proteome</keyword>
<evidence type="ECO:0000313" key="3">
    <source>
        <dbReference type="EMBL" id="KAG4413511.1"/>
    </source>
</evidence>
<feature type="compositionally biased region" description="Polar residues" evidence="2">
    <location>
        <begin position="175"/>
        <end position="200"/>
    </location>
</feature>
<dbReference type="AlphaFoldDB" id="A0A8H7T749"/>
<feature type="coiled-coil region" evidence="1">
    <location>
        <begin position="132"/>
        <end position="159"/>
    </location>
</feature>
<protein>
    <submittedName>
        <fullName evidence="3">Uncharacterized protein</fullName>
    </submittedName>
</protein>
<feature type="region of interest" description="Disordered" evidence="2">
    <location>
        <begin position="1"/>
        <end position="69"/>
    </location>
</feature>
<evidence type="ECO:0000256" key="2">
    <source>
        <dbReference type="SAM" id="MobiDB-lite"/>
    </source>
</evidence>
<evidence type="ECO:0000256" key="1">
    <source>
        <dbReference type="SAM" id="Coils"/>
    </source>
</evidence>
<gene>
    <name evidence="3" type="ORF">IFR04_013339</name>
</gene>
<sequence>MARTLSSSGETSAAALRGQTPSPSPRSASTSLQAAAAVNAGLQQEDSRRSSSSSVPRNRQPSHAGRRRSTVLMNLQLNDPSLPAPGEMVHEPHVSGYRTSSPHSLTGSPIMSTGDPHHFRAPSLGEIHQEIEQEQEAQVNRLLQMIRTQQQELQQLQLARGADPTHGTPPVIDESTPTSERSMSFSNQNVRHSAMSTPRSPSAALHPRSSFDLARADLQHRRSRTPSRTASPRLRSTSISGEGGETWNLGGRDESAFYQAETQMMIRENQMLRQRIRELERQVNELHSNSAITNEPATPSHLLRSQSVSEEEPPQIPAVSAAASASTPTAAAGAEIKSD</sequence>
<feature type="compositionally biased region" description="Polar residues" evidence="2">
    <location>
        <begin position="1"/>
        <end position="11"/>
    </location>
</feature>
<accession>A0A8H7T749</accession>
<dbReference type="OrthoDB" id="5407781at2759"/>
<feature type="region of interest" description="Disordered" evidence="2">
    <location>
        <begin position="288"/>
        <end position="339"/>
    </location>
</feature>
<dbReference type="EMBL" id="JAFJYH010000310">
    <property type="protein sequence ID" value="KAG4413511.1"/>
    <property type="molecule type" value="Genomic_DNA"/>
</dbReference>
<name>A0A8H7T749_9HELO</name>
<evidence type="ECO:0000313" key="4">
    <source>
        <dbReference type="Proteomes" id="UP000664132"/>
    </source>
</evidence>
<keyword evidence="1" id="KW-0175">Coiled coil</keyword>
<feature type="compositionally biased region" description="Polar residues" evidence="2">
    <location>
        <begin position="288"/>
        <end position="308"/>
    </location>
</feature>
<feature type="region of interest" description="Disordered" evidence="2">
    <location>
        <begin position="160"/>
        <end position="250"/>
    </location>
</feature>
<dbReference type="PANTHER" id="PTHR39610:SF2">
    <property type="entry name" value="BZIP DOMAIN-CONTAINING PROTEIN"/>
    <property type="match status" value="1"/>
</dbReference>
<proteinExistence type="predicted"/>
<dbReference type="PANTHER" id="PTHR39610">
    <property type="entry name" value="BZIP DOMAIN-CONTAINING PROTEIN-RELATED"/>
    <property type="match status" value="1"/>
</dbReference>
<reference evidence="3" key="1">
    <citation type="submission" date="2021-02" db="EMBL/GenBank/DDBJ databases">
        <title>Genome sequence Cadophora malorum strain M34.</title>
        <authorList>
            <person name="Stefanovic E."/>
            <person name="Vu D."/>
            <person name="Scully C."/>
            <person name="Dijksterhuis J."/>
            <person name="Roader J."/>
            <person name="Houbraken J."/>
        </authorList>
    </citation>
    <scope>NUCLEOTIDE SEQUENCE</scope>
    <source>
        <strain evidence="3">M34</strain>
    </source>
</reference>
<organism evidence="3 4">
    <name type="scientific">Cadophora malorum</name>
    <dbReference type="NCBI Taxonomy" id="108018"/>
    <lineage>
        <taxon>Eukaryota</taxon>
        <taxon>Fungi</taxon>
        <taxon>Dikarya</taxon>
        <taxon>Ascomycota</taxon>
        <taxon>Pezizomycotina</taxon>
        <taxon>Leotiomycetes</taxon>
        <taxon>Helotiales</taxon>
        <taxon>Ploettnerulaceae</taxon>
        <taxon>Cadophora</taxon>
    </lineage>
</organism>
<dbReference type="Proteomes" id="UP000664132">
    <property type="component" value="Unassembled WGS sequence"/>
</dbReference>
<comment type="caution">
    <text evidence="3">The sequence shown here is derived from an EMBL/GenBank/DDBJ whole genome shotgun (WGS) entry which is preliminary data.</text>
</comment>